<dbReference type="EMBL" id="OY731398">
    <property type="protein sequence ID" value="CAJ1796041.1"/>
    <property type="molecule type" value="Genomic_DNA"/>
</dbReference>
<sequence length="76" mass="8483">MCETIEDFTRVQIMPRSHCDCFLIGSCNGLVCVVHVHEVKIQQVEGFELESVISLFLDVDGVENALEVVAKVYSPL</sequence>
<organism evidence="1 2">
    <name type="scientific">Sphenostylis stenocarpa</name>
    <dbReference type="NCBI Taxonomy" id="92480"/>
    <lineage>
        <taxon>Eukaryota</taxon>
        <taxon>Viridiplantae</taxon>
        <taxon>Streptophyta</taxon>
        <taxon>Embryophyta</taxon>
        <taxon>Tracheophyta</taxon>
        <taxon>Spermatophyta</taxon>
        <taxon>Magnoliopsida</taxon>
        <taxon>eudicotyledons</taxon>
        <taxon>Gunneridae</taxon>
        <taxon>Pentapetalae</taxon>
        <taxon>rosids</taxon>
        <taxon>fabids</taxon>
        <taxon>Fabales</taxon>
        <taxon>Fabaceae</taxon>
        <taxon>Papilionoideae</taxon>
        <taxon>50 kb inversion clade</taxon>
        <taxon>NPAAA clade</taxon>
        <taxon>indigoferoid/millettioid clade</taxon>
        <taxon>Phaseoleae</taxon>
        <taxon>Sphenostylis</taxon>
    </lineage>
</organism>
<name>A0AA86RLL8_9FABA</name>
<dbReference type="Gramene" id="rna-AYBTSS11_LOCUS507">
    <property type="protein sequence ID" value="CAJ1796041.1"/>
    <property type="gene ID" value="gene-AYBTSS11_LOCUS507"/>
</dbReference>
<dbReference type="Proteomes" id="UP001189624">
    <property type="component" value="Chromosome 1"/>
</dbReference>
<accession>A0AA86RLL8</accession>
<evidence type="ECO:0000313" key="2">
    <source>
        <dbReference type="Proteomes" id="UP001189624"/>
    </source>
</evidence>
<keyword evidence="2" id="KW-1185">Reference proteome</keyword>
<reference evidence="1" key="1">
    <citation type="submission" date="2023-10" db="EMBL/GenBank/DDBJ databases">
        <authorList>
            <person name="Domelevo Entfellner J.-B."/>
        </authorList>
    </citation>
    <scope>NUCLEOTIDE SEQUENCE</scope>
</reference>
<dbReference type="AlphaFoldDB" id="A0AA86RLL8"/>
<evidence type="ECO:0000313" key="1">
    <source>
        <dbReference type="EMBL" id="CAJ1796041.1"/>
    </source>
</evidence>
<proteinExistence type="predicted"/>
<gene>
    <name evidence="1" type="ORF">AYBTSS11_LOCUS507</name>
</gene>
<protein>
    <submittedName>
        <fullName evidence="1">Uncharacterized protein</fullName>
    </submittedName>
</protein>